<dbReference type="InterPro" id="IPR036890">
    <property type="entry name" value="HATPase_C_sf"/>
</dbReference>
<feature type="region of interest" description="Disordered" evidence="5">
    <location>
        <begin position="1"/>
        <end position="27"/>
    </location>
</feature>
<keyword evidence="6" id="KW-0472">Membrane</keyword>
<evidence type="ECO:0000256" key="3">
    <source>
        <dbReference type="ARBA" id="ARBA00023012"/>
    </source>
</evidence>
<dbReference type="RefSeq" id="WP_188964451.1">
    <property type="nucleotide sequence ID" value="NZ_BMOE01000016.1"/>
</dbReference>
<evidence type="ECO:0000256" key="4">
    <source>
        <dbReference type="SAM" id="Coils"/>
    </source>
</evidence>
<dbReference type="SUPFAM" id="SSF55874">
    <property type="entry name" value="ATPase domain of HSP90 chaperone/DNA topoisomerase II/histidine kinase"/>
    <property type="match status" value="1"/>
</dbReference>
<proteinExistence type="predicted"/>
<feature type="coiled-coil region" evidence="4">
    <location>
        <begin position="182"/>
        <end position="209"/>
    </location>
</feature>
<evidence type="ECO:0000256" key="5">
    <source>
        <dbReference type="SAM" id="MobiDB-lite"/>
    </source>
</evidence>
<feature type="compositionally biased region" description="Polar residues" evidence="5">
    <location>
        <begin position="1"/>
        <end position="11"/>
    </location>
</feature>
<dbReference type="Pfam" id="PF07730">
    <property type="entry name" value="HisKA_3"/>
    <property type="match status" value="1"/>
</dbReference>
<dbReference type="GO" id="GO:0000155">
    <property type="term" value="F:phosphorelay sensor kinase activity"/>
    <property type="evidence" value="ECO:0007669"/>
    <property type="project" value="InterPro"/>
</dbReference>
<protein>
    <submittedName>
        <fullName evidence="8">Two-component sensor histidine kinase</fullName>
    </submittedName>
</protein>
<evidence type="ECO:0000313" key="9">
    <source>
        <dbReference type="Proteomes" id="UP000635726"/>
    </source>
</evidence>
<feature type="transmembrane region" description="Helical" evidence="6">
    <location>
        <begin position="33"/>
        <end position="50"/>
    </location>
</feature>
<comment type="caution">
    <text evidence="8">The sequence shown here is derived from an EMBL/GenBank/DDBJ whole genome shotgun (WGS) entry which is preliminary data.</text>
</comment>
<feature type="transmembrane region" description="Helical" evidence="6">
    <location>
        <begin position="91"/>
        <end position="112"/>
    </location>
</feature>
<dbReference type="Pfam" id="PF02518">
    <property type="entry name" value="HATPase_c"/>
    <property type="match status" value="1"/>
</dbReference>
<dbReference type="EMBL" id="BMOE01000016">
    <property type="protein sequence ID" value="GGJ86799.1"/>
    <property type="molecule type" value="Genomic_DNA"/>
</dbReference>
<dbReference type="Proteomes" id="UP000635726">
    <property type="component" value="Unassembled WGS sequence"/>
</dbReference>
<evidence type="ECO:0000256" key="2">
    <source>
        <dbReference type="ARBA" id="ARBA00022777"/>
    </source>
</evidence>
<evidence type="ECO:0000256" key="1">
    <source>
        <dbReference type="ARBA" id="ARBA00022679"/>
    </source>
</evidence>
<dbReference type="InterPro" id="IPR003594">
    <property type="entry name" value="HATPase_dom"/>
</dbReference>
<gene>
    <name evidence="8" type="ORF">GCM10008939_33480</name>
</gene>
<organism evidence="8 9">
    <name type="scientific">Deinococcus aquiradiocola</name>
    <dbReference type="NCBI Taxonomy" id="393059"/>
    <lineage>
        <taxon>Bacteria</taxon>
        <taxon>Thermotogati</taxon>
        <taxon>Deinococcota</taxon>
        <taxon>Deinococci</taxon>
        <taxon>Deinococcales</taxon>
        <taxon>Deinococcaceae</taxon>
        <taxon>Deinococcus</taxon>
    </lineage>
</organism>
<keyword evidence="6" id="KW-1133">Transmembrane helix</keyword>
<dbReference type="AlphaFoldDB" id="A0A917PQ60"/>
<keyword evidence="9" id="KW-1185">Reference proteome</keyword>
<keyword evidence="2 8" id="KW-0418">Kinase</keyword>
<dbReference type="CDD" id="cd16917">
    <property type="entry name" value="HATPase_UhpB-NarQ-NarX-like"/>
    <property type="match status" value="1"/>
</dbReference>
<dbReference type="SMART" id="SM00387">
    <property type="entry name" value="HATPase_c"/>
    <property type="match status" value="1"/>
</dbReference>
<reference evidence="8" key="1">
    <citation type="journal article" date="2014" name="Int. J. Syst. Evol. Microbiol.">
        <title>Complete genome sequence of Corynebacterium casei LMG S-19264T (=DSM 44701T), isolated from a smear-ripened cheese.</title>
        <authorList>
            <consortium name="US DOE Joint Genome Institute (JGI-PGF)"/>
            <person name="Walter F."/>
            <person name="Albersmeier A."/>
            <person name="Kalinowski J."/>
            <person name="Ruckert C."/>
        </authorList>
    </citation>
    <scope>NUCLEOTIDE SEQUENCE</scope>
    <source>
        <strain evidence="8">JCM 14371</strain>
    </source>
</reference>
<keyword evidence="1" id="KW-0808">Transferase</keyword>
<sequence>MAPNRTVSPSASPVRPGQVHPPQDERPGGGRRWFWRTFPLVWLAYVYFPVRAYLQGTHPPALTLLYGLALLTFMAVFAAVYLRADWRYHRALLTVGYVAGTGMYLLGLPVVGYDSATFLVYAGAVAGFQGSLRVAALALLPIVAALLTPGWLGAGDIDRLDLLQMLLLTGVATYGNHAAYRQAVANQRLARVQAEKERLAADAERERIARDLHDLLGHTLSVIVLKSELAGKLAVRDPARAAVEIREVERISREALGEVRSAVRGYQGSGLSAELARSKLALGTGGVRLDLDAEPLTLPPEVEYAMEMVLREAVTNVMRHAGAQAVQVRLAQEGGLMVLEVRDDGRGRGGTAEGTGLTSMRERVRAAGGQFSVTGGRGTTVRAAFPPRVSPAPVQARGPVSA</sequence>
<dbReference type="PANTHER" id="PTHR24421:SF63">
    <property type="entry name" value="SENSOR HISTIDINE KINASE DESK"/>
    <property type="match status" value="1"/>
</dbReference>
<evidence type="ECO:0000256" key="6">
    <source>
        <dbReference type="SAM" id="Phobius"/>
    </source>
</evidence>
<dbReference type="InterPro" id="IPR050482">
    <property type="entry name" value="Sensor_HK_TwoCompSys"/>
</dbReference>
<reference evidence="8" key="2">
    <citation type="submission" date="2020-09" db="EMBL/GenBank/DDBJ databases">
        <authorList>
            <person name="Sun Q."/>
            <person name="Ohkuma M."/>
        </authorList>
    </citation>
    <scope>NUCLEOTIDE SEQUENCE</scope>
    <source>
        <strain evidence="8">JCM 14371</strain>
    </source>
</reference>
<dbReference type="Gene3D" id="3.30.565.10">
    <property type="entry name" value="Histidine kinase-like ATPase, C-terminal domain"/>
    <property type="match status" value="1"/>
</dbReference>
<dbReference type="PANTHER" id="PTHR24421">
    <property type="entry name" value="NITRATE/NITRITE SENSOR PROTEIN NARX-RELATED"/>
    <property type="match status" value="1"/>
</dbReference>
<keyword evidence="4" id="KW-0175">Coiled coil</keyword>
<feature type="transmembrane region" description="Helical" evidence="6">
    <location>
        <begin position="132"/>
        <end position="154"/>
    </location>
</feature>
<evidence type="ECO:0000259" key="7">
    <source>
        <dbReference type="SMART" id="SM00387"/>
    </source>
</evidence>
<name>A0A917PQ60_9DEIO</name>
<dbReference type="Gene3D" id="1.20.5.1930">
    <property type="match status" value="1"/>
</dbReference>
<evidence type="ECO:0000313" key="8">
    <source>
        <dbReference type="EMBL" id="GGJ86799.1"/>
    </source>
</evidence>
<keyword evidence="6" id="KW-0812">Transmembrane</keyword>
<dbReference type="InterPro" id="IPR011712">
    <property type="entry name" value="Sig_transdc_His_kin_sub3_dim/P"/>
</dbReference>
<feature type="transmembrane region" description="Helical" evidence="6">
    <location>
        <begin position="62"/>
        <end position="84"/>
    </location>
</feature>
<dbReference type="GO" id="GO:0016020">
    <property type="term" value="C:membrane"/>
    <property type="evidence" value="ECO:0007669"/>
    <property type="project" value="InterPro"/>
</dbReference>
<accession>A0A917PQ60</accession>
<keyword evidence="3" id="KW-0902">Two-component regulatory system</keyword>
<feature type="domain" description="Histidine kinase/HSP90-like ATPase" evidence="7">
    <location>
        <begin position="301"/>
        <end position="389"/>
    </location>
</feature>
<dbReference type="GO" id="GO:0046983">
    <property type="term" value="F:protein dimerization activity"/>
    <property type="evidence" value="ECO:0007669"/>
    <property type="project" value="InterPro"/>
</dbReference>